<comment type="caution">
    <text evidence="2">The sequence shown here is derived from an EMBL/GenBank/DDBJ whole genome shotgun (WGS) entry which is preliminary data.</text>
</comment>
<dbReference type="Proteomes" id="UP000319483">
    <property type="component" value="Unassembled WGS sequence"/>
</dbReference>
<dbReference type="EMBL" id="VMHM01000009">
    <property type="protein sequence ID" value="TSJ98699.1"/>
    <property type="molecule type" value="Genomic_DNA"/>
</dbReference>
<feature type="transmembrane region" description="Helical" evidence="1">
    <location>
        <begin position="174"/>
        <end position="199"/>
    </location>
</feature>
<dbReference type="AlphaFoldDB" id="A0A556SC25"/>
<reference evidence="2 3" key="1">
    <citation type="submission" date="2019-07" db="EMBL/GenBank/DDBJ databases">
        <title>Gilliamella genomes.</title>
        <authorList>
            <person name="Zheng H."/>
        </authorList>
    </citation>
    <scope>NUCLEOTIDE SEQUENCE [LARGE SCALE GENOMIC DNA]</scope>
    <source>
        <strain evidence="2 3">W8127</strain>
    </source>
</reference>
<sequence length="217" mass="26046">MNNRKKIFLDKLDKYLKGEELLPKNIHKNVIFFDKENYSLLSVKYIVLSYRFIFHIYNLFFFVFTQLFKRQPILLTKIYKALYLAPHYGAIILDLKKIAWIDLVVEQLQLNKKDNILLLHGFCINYKTRTIGYNNQRSLIDTAFFFLISSYLVCLFFVYIFLFLYSIQSLSYKFILGIVFGIILYVSIKFYIITYKAIIFDANNIIKRRNYFDINVT</sequence>
<keyword evidence="1" id="KW-0812">Transmembrane</keyword>
<gene>
    <name evidence="2" type="ORF">FPQ15_07525</name>
</gene>
<organism evidence="2 3">
    <name type="scientific">Gilliamella apicola</name>
    <dbReference type="NCBI Taxonomy" id="1196095"/>
    <lineage>
        <taxon>Bacteria</taxon>
        <taxon>Pseudomonadati</taxon>
        <taxon>Pseudomonadota</taxon>
        <taxon>Gammaproteobacteria</taxon>
        <taxon>Orbales</taxon>
        <taxon>Orbaceae</taxon>
        <taxon>Gilliamella</taxon>
    </lineage>
</organism>
<evidence type="ECO:0000313" key="3">
    <source>
        <dbReference type="Proteomes" id="UP000319483"/>
    </source>
</evidence>
<protein>
    <submittedName>
        <fullName evidence="2">Uncharacterized protein</fullName>
    </submittedName>
</protein>
<keyword evidence="1" id="KW-1133">Transmembrane helix</keyword>
<feature type="transmembrane region" description="Helical" evidence="1">
    <location>
        <begin position="143"/>
        <end position="168"/>
    </location>
</feature>
<name>A0A556SC25_9GAMM</name>
<evidence type="ECO:0000313" key="2">
    <source>
        <dbReference type="EMBL" id="TSJ98699.1"/>
    </source>
</evidence>
<feature type="transmembrane region" description="Helical" evidence="1">
    <location>
        <begin position="48"/>
        <end position="68"/>
    </location>
</feature>
<accession>A0A556SC25</accession>
<dbReference type="RefSeq" id="WP_144091977.1">
    <property type="nucleotide sequence ID" value="NZ_VMHM01000009.1"/>
</dbReference>
<evidence type="ECO:0000256" key="1">
    <source>
        <dbReference type="SAM" id="Phobius"/>
    </source>
</evidence>
<keyword evidence="1" id="KW-0472">Membrane</keyword>
<proteinExistence type="predicted"/>